<evidence type="ECO:0000259" key="3">
    <source>
        <dbReference type="PROSITE" id="PS51186"/>
    </source>
</evidence>
<dbReference type="InterPro" id="IPR000182">
    <property type="entry name" value="GNAT_dom"/>
</dbReference>
<evidence type="ECO:0000313" key="4">
    <source>
        <dbReference type="EMBL" id="KAF4436459.1"/>
    </source>
</evidence>
<dbReference type="EMBL" id="JAADJG010000802">
    <property type="protein sequence ID" value="KAF4436459.1"/>
    <property type="molecule type" value="Genomic_DNA"/>
</dbReference>
<dbReference type="PANTHER" id="PTHR43420">
    <property type="entry name" value="ACETYLTRANSFERASE"/>
    <property type="match status" value="1"/>
</dbReference>
<organism evidence="4 5">
    <name type="scientific">Fusarium austroafricanum</name>
    <dbReference type="NCBI Taxonomy" id="2364996"/>
    <lineage>
        <taxon>Eukaryota</taxon>
        <taxon>Fungi</taxon>
        <taxon>Dikarya</taxon>
        <taxon>Ascomycota</taxon>
        <taxon>Pezizomycotina</taxon>
        <taxon>Sordariomycetes</taxon>
        <taxon>Hypocreomycetidae</taxon>
        <taxon>Hypocreales</taxon>
        <taxon>Nectriaceae</taxon>
        <taxon>Fusarium</taxon>
        <taxon>Fusarium concolor species complex</taxon>
    </lineage>
</organism>
<protein>
    <recommendedName>
        <fullName evidence="3">N-acetyltransferase domain-containing protein</fullName>
    </recommendedName>
</protein>
<dbReference type="GO" id="GO:0016747">
    <property type="term" value="F:acyltransferase activity, transferring groups other than amino-acyl groups"/>
    <property type="evidence" value="ECO:0007669"/>
    <property type="project" value="InterPro"/>
</dbReference>
<dbReference type="Gene3D" id="3.40.630.30">
    <property type="match status" value="2"/>
</dbReference>
<reference evidence="4" key="1">
    <citation type="submission" date="2020-01" db="EMBL/GenBank/DDBJ databases">
        <title>Identification and distribution of gene clusters putatively required for synthesis of sphingolipid metabolism inhibitors in phylogenetically diverse species of the filamentous fungus Fusarium.</title>
        <authorList>
            <person name="Kim H.-S."/>
            <person name="Busman M."/>
            <person name="Brown D.W."/>
            <person name="Divon H."/>
            <person name="Uhlig S."/>
            <person name="Proctor R.H."/>
        </authorList>
    </citation>
    <scope>NUCLEOTIDE SEQUENCE</scope>
    <source>
        <strain evidence="4">NRRL 53441</strain>
    </source>
</reference>
<dbReference type="AlphaFoldDB" id="A0A8H4JRV8"/>
<name>A0A8H4JRV8_9HYPO</name>
<dbReference type="Proteomes" id="UP000605986">
    <property type="component" value="Unassembled WGS sequence"/>
</dbReference>
<dbReference type="CDD" id="cd04301">
    <property type="entry name" value="NAT_SF"/>
    <property type="match status" value="2"/>
</dbReference>
<sequence length="343" mass="37996">MAEPTANDRGAHFTIRELTPSEEDIQQAWQMWHAIFPDWPIEQERFVTVLFGFKGHHWIHEHGFCLSFYLESGNAGHIAAVGVLPEYRGKGLGSALLEKGKAGLRAAAQADGAEPLASLVMGSVFPRFWYQVPASVSAETKQFLSQRGSYAVDTQDHSATEKDDSHCRDLYKDIRGEIVPPEIMDRVSKTNVKFTPWSPELYDECMTKQLKQFSWAGIYKALAARDQHHEVMVAVDPETNEQIGWTLMCSFSSAASSVFAFMPLLPSGQKTGLIAAVGVDEKARGKGVGLALVVKAMESLKERGMEGILIDAVSIRGFYERLGFEPYWEYEACDLNGAPTTGL</sequence>
<dbReference type="SUPFAM" id="SSF55729">
    <property type="entry name" value="Acyl-CoA N-acyltransferases (Nat)"/>
    <property type="match status" value="2"/>
</dbReference>
<dbReference type="InterPro" id="IPR050680">
    <property type="entry name" value="YpeA/RimI_acetyltransf"/>
</dbReference>
<accession>A0A8H4JRV8</accession>
<dbReference type="Pfam" id="PF00583">
    <property type="entry name" value="Acetyltransf_1"/>
    <property type="match status" value="2"/>
</dbReference>
<keyword evidence="1" id="KW-0808">Transferase</keyword>
<dbReference type="PANTHER" id="PTHR43420:SF12">
    <property type="entry name" value="N-ACETYLTRANSFERASE DOMAIN-CONTAINING PROTEIN"/>
    <property type="match status" value="1"/>
</dbReference>
<evidence type="ECO:0000313" key="5">
    <source>
        <dbReference type="Proteomes" id="UP000605986"/>
    </source>
</evidence>
<evidence type="ECO:0000256" key="1">
    <source>
        <dbReference type="ARBA" id="ARBA00022679"/>
    </source>
</evidence>
<gene>
    <name evidence="4" type="ORF">F53441_13249</name>
</gene>
<proteinExistence type="predicted"/>
<keyword evidence="5" id="KW-1185">Reference proteome</keyword>
<comment type="caution">
    <text evidence="4">The sequence shown here is derived from an EMBL/GenBank/DDBJ whole genome shotgun (WGS) entry which is preliminary data.</text>
</comment>
<evidence type="ECO:0000256" key="2">
    <source>
        <dbReference type="ARBA" id="ARBA00023315"/>
    </source>
</evidence>
<feature type="domain" description="N-acetyltransferase" evidence="3">
    <location>
        <begin position="13"/>
        <end position="139"/>
    </location>
</feature>
<feature type="domain" description="N-acetyltransferase" evidence="3">
    <location>
        <begin position="192"/>
        <end position="343"/>
    </location>
</feature>
<dbReference type="OrthoDB" id="47059at2759"/>
<dbReference type="InterPro" id="IPR016181">
    <property type="entry name" value="Acyl_CoA_acyltransferase"/>
</dbReference>
<keyword evidence="2" id="KW-0012">Acyltransferase</keyword>
<dbReference type="PROSITE" id="PS51186">
    <property type="entry name" value="GNAT"/>
    <property type="match status" value="2"/>
</dbReference>